<dbReference type="RefSeq" id="WP_141450009.1">
    <property type="nucleotide sequence ID" value="NZ_CP041217.1"/>
</dbReference>
<name>A0A4Y6V0A1_SACBS</name>
<reference evidence="1 2" key="1">
    <citation type="submission" date="2019-06" db="EMBL/GenBank/DDBJ databases">
        <title>Saccharibacillus brassicae sp. nov., an endophytic bacterium isolated from Chinese cabbage seeds (Brassica pekinensis).</title>
        <authorList>
            <person name="Jiang L."/>
            <person name="Lee J."/>
            <person name="Kim S.W."/>
        </authorList>
    </citation>
    <scope>NUCLEOTIDE SEQUENCE [LARGE SCALE GENOMIC DNA]</scope>
    <source>
        <strain evidence="2">KCTC 43072 / ATSA2</strain>
    </source>
</reference>
<gene>
    <name evidence="1" type="ORF">FFV09_22965</name>
</gene>
<evidence type="ECO:0000313" key="1">
    <source>
        <dbReference type="EMBL" id="QDH23472.1"/>
    </source>
</evidence>
<dbReference type="Proteomes" id="UP000316968">
    <property type="component" value="Chromosome"/>
</dbReference>
<dbReference type="OrthoDB" id="2418506at2"/>
<protein>
    <submittedName>
        <fullName evidence="1">Uncharacterized protein</fullName>
    </submittedName>
</protein>
<keyword evidence="2" id="KW-1185">Reference proteome</keyword>
<dbReference type="EMBL" id="CP041217">
    <property type="protein sequence ID" value="QDH23472.1"/>
    <property type="molecule type" value="Genomic_DNA"/>
</dbReference>
<dbReference type="KEGG" id="saca:FFV09_22965"/>
<sequence>MPRVYIDPKYVDLAKKNGIGEGTFRSRVNGRGWSPEKAATTPIQKAGNVYGKWNKGNEEKTDDEIDYARRKEVPIDVQRSSQRGVKIEFWSQEKIAAHLAAIGPDKNFESAQTKSSQIDIFAPQEKRYASGHYDRKGSSL</sequence>
<proteinExistence type="predicted"/>
<organism evidence="1 2">
    <name type="scientific">Saccharibacillus brassicae</name>
    <dbReference type="NCBI Taxonomy" id="2583377"/>
    <lineage>
        <taxon>Bacteria</taxon>
        <taxon>Bacillati</taxon>
        <taxon>Bacillota</taxon>
        <taxon>Bacilli</taxon>
        <taxon>Bacillales</taxon>
        <taxon>Paenibacillaceae</taxon>
        <taxon>Saccharibacillus</taxon>
    </lineage>
</organism>
<evidence type="ECO:0000313" key="2">
    <source>
        <dbReference type="Proteomes" id="UP000316968"/>
    </source>
</evidence>
<dbReference type="AlphaFoldDB" id="A0A4Y6V0A1"/>
<accession>A0A4Y6V0A1</accession>